<dbReference type="AlphaFoldDB" id="A5TWD9"/>
<dbReference type="EMBL" id="CM000440">
    <property type="protein sequence ID" value="EDK89214.1"/>
    <property type="molecule type" value="Genomic_DNA"/>
</dbReference>
<sequence>MEQGKIFYRFLLYIRIKNKIISKFISIIIEKAIINFINL</sequence>
<protein>
    <submittedName>
        <fullName evidence="1">Uncharacterized protein</fullName>
    </submittedName>
</protein>
<dbReference type="Proteomes" id="UP000001921">
    <property type="component" value="Chromosome"/>
</dbReference>
<name>A5TWD9_FUSNP</name>
<evidence type="ECO:0000313" key="1">
    <source>
        <dbReference type="EMBL" id="EDK89214.1"/>
    </source>
</evidence>
<dbReference type="HOGENOM" id="CLU_3310235_0_0_0"/>
<organism evidence="1">
    <name type="scientific">Fusobacterium polymorphum ATCC 10953</name>
    <dbReference type="NCBI Taxonomy" id="393480"/>
    <lineage>
        <taxon>Bacteria</taxon>
        <taxon>Fusobacteriati</taxon>
        <taxon>Fusobacteriota</taxon>
        <taxon>Fusobacteriia</taxon>
        <taxon>Fusobacteriales</taxon>
        <taxon>Fusobacteriaceae</taxon>
        <taxon>Fusobacterium</taxon>
    </lineage>
</organism>
<reference evidence="1" key="1">
    <citation type="submission" date="2006-07" db="EMBL/GenBank/DDBJ databases">
        <authorList>
            <person name="Qin X."/>
            <person name="Weinstock G.M."/>
        </authorList>
    </citation>
    <scope>NUCLEOTIDE SEQUENCE [LARGE SCALE GENOMIC DNA]</scope>
    <source>
        <strain evidence="1">ATCC 10953</strain>
    </source>
</reference>
<gene>
    <name evidence="1" type="ORF">FNP_1432</name>
</gene>
<proteinExistence type="predicted"/>
<accession>A5TWD9</accession>
<reference evidence="1" key="2">
    <citation type="submission" date="2007-05" db="EMBL/GenBank/DDBJ databases">
        <title>Genome sequence of Fusobacterium nucleatum subspecies polymorphum - a genetically tractable Fusobacterium.</title>
        <authorList>
            <person name="Karpathy S.E."/>
            <person name="Xiang Q."/>
            <person name="Gioia J."/>
            <person name="Jiang H."/>
            <person name="Liu Y."/>
            <person name="Petrosino J.F."/>
            <person name="Yerrapragada S."/>
            <person name="Fox G.E."/>
            <person name="Kinder Haake S."/>
            <person name="Weinstock G.M."/>
            <person name="Highlander S.K."/>
        </authorList>
    </citation>
    <scope>NUCLEOTIDE SEQUENCE [LARGE SCALE GENOMIC DNA]</scope>
    <source>
        <strain evidence="1">ATCC 10953</strain>
    </source>
</reference>